<comment type="caution">
    <text evidence="1">The sequence shown here is derived from an EMBL/GenBank/DDBJ whole genome shotgun (WGS) entry which is preliminary data.</text>
</comment>
<sequence>MDLTKVKLWVEMLPNVVLPTLLEVEDGAWTFTVAVSVTGEVDEDDIVTSETTRSRDKFLKEGGCISQSTKIAEGLRGSIRDNECYGRRLLPRSIYRCSMLEPLFKAQPVRAQRGTKNRGLHASPDVPQVHETVAASSPSLERDGSSAKVITLLANFQGPVDVRAGVEAISGENGRAFG</sequence>
<evidence type="ECO:0000313" key="1">
    <source>
        <dbReference type="EMBL" id="RVX20293.1"/>
    </source>
</evidence>
<dbReference type="AlphaFoldDB" id="A0A438KGG1"/>
<dbReference type="EMBL" id="QGNW01000007">
    <property type="protein sequence ID" value="RVX20293.1"/>
    <property type="molecule type" value="Genomic_DNA"/>
</dbReference>
<organism evidence="1 2">
    <name type="scientific">Vitis vinifera</name>
    <name type="common">Grape</name>
    <dbReference type="NCBI Taxonomy" id="29760"/>
    <lineage>
        <taxon>Eukaryota</taxon>
        <taxon>Viridiplantae</taxon>
        <taxon>Streptophyta</taxon>
        <taxon>Embryophyta</taxon>
        <taxon>Tracheophyta</taxon>
        <taxon>Spermatophyta</taxon>
        <taxon>Magnoliopsida</taxon>
        <taxon>eudicotyledons</taxon>
        <taxon>Gunneridae</taxon>
        <taxon>Pentapetalae</taxon>
        <taxon>rosids</taxon>
        <taxon>Vitales</taxon>
        <taxon>Vitaceae</taxon>
        <taxon>Viteae</taxon>
        <taxon>Vitis</taxon>
    </lineage>
</organism>
<proteinExistence type="predicted"/>
<dbReference type="Proteomes" id="UP000288805">
    <property type="component" value="Unassembled WGS sequence"/>
</dbReference>
<gene>
    <name evidence="1" type="ORF">CK203_004883</name>
</gene>
<accession>A0A438KGG1</accession>
<protein>
    <submittedName>
        <fullName evidence="1">Uncharacterized protein</fullName>
    </submittedName>
</protein>
<reference evidence="1 2" key="1">
    <citation type="journal article" date="2018" name="PLoS Genet.">
        <title>Population sequencing reveals clonal diversity and ancestral inbreeding in the grapevine cultivar Chardonnay.</title>
        <authorList>
            <person name="Roach M.J."/>
            <person name="Johnson D.L."/>
            <person name="Bohlmann J."/>
            <person name="van Vuuren H.J."/>
            <person name="Jones S.J."/>
            <person name="Pretorius I.S."/>
            <person name="Schmidt S.A."/>
            <person name="Borneman A.R."/>
        </authorList>
    </citation>
    <scope>NUCLEOTIDE SEQUENCE [LARGE SCALE GENOMIC DNA]</scope>
    <source>
        <strain evidence="2">cv. Chardonnay</strain>
        <tissue evidence="1">Leaf</tissue>
    </source>
</reference>
<name>A0A438KGG1_VITVI</name>
<evidence type="ECO:0000313" key="2">
    <source>
        <dbReference type="Proteomes" id="UP000288805"/>
    </source>
</evidence>